<gene>
    <name evidence="1" type="ORF">EVAR_12281_1</name>
</gene>
<comment type="caution">
    <text evidence="1">The sequence shown here is derived from an EMBL/GenBank/DDBJ whole genome shotgun (WGS) entry which is preliminary data.</text>
</comment>
<dbReference type="AlphaFoldDB" id="A0A4C1TU73"/>
<dbReference type="EMBL" id="BGZK01000088">
    <property type="protein sequence ID" value="GBP17571.1"/>
    <property type="molecule type" value="Genomic_DNA"/>
</dbReference>
<proteinExistence type="predicted"/>
<name>A0A4C1TU73_EUMVA</name>
<evidence type="ECO:0000313" key="1">
    <source>
        <dbReference type="EMBL" id="GBP17571.1"/>
    </source>
</evidence>
<protein>
    <submittedName>
        <fullName evidence="1">Uncharacterized protein</fullName>
    </submittedName>
</protein>
<reference evidence="1 2" key="1">
    <citation type="journal article" date="2019" name="Commun. Biol.">
        <title>The bagworm genome reveals a unique fibroin gene that provides high tensile strength.</title>
        <authorList>
            <person name="Kono N."/>
            <person name="Nakamura H."/>
            <person name="Ohtoshi R."/>
            <person name="Tomita M."/>
            <person name="Numata K."/>
            <person name="Arakawa K."/>
        </authorList>
    </citation>
    <scope>NUCLEOTIDE SEQUENCE [LARGE SCALE GENOMIC DNA]</scope>
</reference>
<sequence length="70" mass="7988">MADDFGVFVSSAEYDCRPQSRLMEKKWPIGALRSSITERKAETATSRLYSVRVWYCMGRVSHVDLSMALP</sequence>
<dbReference type="Proteomes" id="UP000299102">
    <property type="component" value="Unassembled WGS sequence"/>
</dbReference>
<keyword evidence="2" id="KW-1185">Reference proteome</keyword>
<evidence type="ECO:0000313" key="2">
    <source>
        <dbReference type="Proteomes" id="UP000299102"/>
    </source>
</evidence>
<accession>A0A4C1TU73</accession>
<organism evidence="1 2">
    <name type="scientific">Eumeta variegata</name>
    <name type="common">Bagworm moth</name>
    <name type="synonym">Eumeta japonica</name>
    <dbReference type="NCBI Taxonomy" id="151549"/>
    <lineage>
        <taxon>Eukaryota</taxon>
        <taxon>Metazoa</taxon>
        <taxon>Ecdysozoa</taxon>
        <taxon>Arthropoda</taxon>
        <taxon>Hexapoda</taxon>
        <taxon>Insecta</taxon>
        <taxon>Pterygota</taxon>
        <taxon>Neoptera</taxon>
        <taxon>Endopterygota</taxon>
        <taxon>Lepidoptera</taxon>
        <taxon>Glossata</taxon>
        <taxon>Ditrysia</taxon>
        <taxon>Tineoidea</taxon>
        <taxon>Psychidae</taxon>
        <taxon>Oiketicinae</taxon>
        <taxon>Eumeta</taxon>
    </lineage>
</organism>